<dbReference type="EMBL" id="JACRUJ010000004">
    <property type="protein sequence ID" value="MBC5842253.1"/>
    <property type="molecule type" value="Genomic_DNA"/>
</dbReference>
<evidence type="ECO:0000313" key="4">
    <source>
        <dbReference type="Proteomes" id="UP000629963"/>
    </source>
</evidence>
<keyword evidence="4" id="KW-1185">Reference proteome</keyword>
<dbReference type="SUPFAM" id="SSF53448">
    <property type="entry name" value="Nucleotide-diphospho-sugar transferases"/>
    <property type="match status" value="1"/>
</dbReference>
<evidence type="ECO:0000256" key="1">
    <source>
        <dbReference type="ARBA" id="ARBA00038494"/>
    </source>
</evidence>
<comment type="caution">
    <text evidence="3">The sequence shown here is derived from an EMBL/GenBank/DDBJ whole genome shotgun (WGS) entry which is preliminary data.</text>
</comment>
<evidence type="ECO:0000313" key="3">
    <source>
        <dbReference type="EMBL" id="MBC5842253.1"/>
    </source>
</evidence>
<sequence>MNSQKISAAILTFNNEKYIENVLKKLYWCDEIIIMDSYSTDATLDICKKYNATVFQNKFEGFGAQKQLLMSKCKNEWIISIDSDEILSDELIKNITNLTVKNFDDNAGFLIKRRHIFLNRRFNHGKESNIWILRLFNKTKGGVTDNVVHESIQITGATAKVNGDLLHYTIDELKEAISKMDRYAQLKAEEYYKRGKKSTWFKLYINFPFTFFREYILNRNFMNGYEGYLWAILVAQGAGLKYHYLREMYIKST</sequence>
<accession>A0ABR7J9N4</accession>
<dbReference type="InterPro" id="IPR029044">
    <property type="entry name" value="Nucleotide-diphossugar_trans"/>
</dbReference>
<organism evidence="3 4">
    <name type="scientific">Flavobacterium kayseriense</name>
    <dbReference type="NCBI Taxonomy" id="2764714"/>
    <lineage>
        <taxon>Bacteria</taxon>
        <taxon>Pseudomonadati</taxon>
        <taxon>Bacteroidota</taxon>
        <taxon>Flavobacteriia</taxon>
        <taxon>Flavobacteriales</taxon>
        <taxon>Flavobacteriaceae</taxon>
        <taxon>Flavobacterium</taxon>
    </lineage>
</organism>
<dbReference type="Pfam" id="PF00535">
    <property type="entry name" value="Glycos_transf_2"/>
    <property type="match status" value="1"/>
</dbReference>
<name>A0ABR7J9N4_9FLAO</name>
<dbReference type="PANTHER" id="PTHR43630:SF2">
    <property type="entry name" value="GLYCOSYLTRANSFERASE"/>
    <property type="match status" value="1"/>
</dbReference>
<dbReference type="Proteomes" id="UP000629963">
    <property type="component" value="Unassembled WGS sequence"/>
</dbReference>
<proteinExistence type="inferred from homology"/>
<feature type="domain" description="Glycosyltransferase 2-like" evidence="2">
    <location>
        <begin position="7"/>
        <end position="149"/>
    </location>
</feature>
<comment type="similarity">
    <text evidence="1">Belongs to the glycosyltransferase 2 family. WaaE/KdtX subfamily.</text>
</comment>
<dbReference type="CDD" id="cd02511">
    <property type="entry name" value="Beta4Glucosyltransferase"/>
    <property type="match status" value="1"/>
</dbReference>
<dbReference type="Gene3D" id="3.90.550.10">
    <property type="entry name" value="Spore Coat Polysaccharide Biosynthesis Protein SpsA, Chain A"/>
    <property type="match status" value="1"/>
</dbReference>
<dbReference type="RefSeq" id="WP_187010750.1">
    <property type="nucleotide sequence ID" value="NZ_JACRUI010000004.1"/>
</dbReference>
<dbReference type="InterPro" id="IPR001173">
    <property type="entry name" value="Glyco_trans_2-like"/>
</dbReference>
<reference evidence="3 4" key="1">
    <citation type="submission" date="2020-08" db="EMBL/GenBank/DDBJ databases">
        <title>Description of novel Flavobacterium F-380 isolate.</title>
        <authorList>
            <person name="Saticioglu I.B."/>
            <person name="Duman M."/>
            <person name="Altun S."/>
        </authorList>
    </citation>
    <scope>NUCLEOTIDE SEQUENCE [LARGE SCALE GENOMIC DNA]</scope>
    <source>
        <strain evidence="3 4">F-380</strain>
    </source>
</reference>
<dbReference type="PANTHER" id="PTHR43630">
    <property type="entry name" value="POLY-BETA-1,6-N-ACETYL-D-GLUCOSAMINE SYNTHASE"/>
    <property type="match status" value="1"/>
</dbReference>
<protein>
    <submittedName>
        <fullName evidence="3">Glycosyltransferase family 2 protein</fullName>
    </submittedName>
</protein>
<gene>
    <name evidence="3" type="ORF">H8R23_12615</name>
</gene>
<evidence type="ECO:0000259" key="2">
    <source>
        <dbReference type="Pfam" id="PF00535"/>
    </source>
</evidence>